<dbReference type="PANTHER" id="PTHR31605">
    <property type="entry name" value="GLYCEROL-3-PHOSPHATE O-ACYLTRANSFERASE 1"/>
    <property type="match status" value="1"/>
</dbReference>
<evidence type="ECO:0000313" key="3">
    <source>
        <dbReference type="Proteomes" id="UP001328733"/>
    </source>
</evidence>
<dbReference type="InterPro" id="IPR052744">
    <property type="entry name" value="GPAT/DAPAT"/>
</dbReference>
<keyword evidence="3" id="KW-1185">Reference proteome</keyword>
<dbReference type="GO" id="GO:0004366">
    <property type="term" value="F:glycerol-3-phosphate O-acyltransferase activity"/>
    <property type="evidence" value="ECO:0007669"/>
    <property type="project" value="TreeGrafter"/>
</dbReference>
<accession>A0AAW9R014</accession>
<keyword evidence="2" id="KW-0808">Transferase</keyword>
<dbReference type="RefSeq" id="WP_332866497.1">
    <property type="nucleotide sequence ID" value="NZ_JBAFSM010000039.1"/>
</dbReference>
<proteinExistence type="predicted"/>
<keyword evidence="2" id="KW-0012">Acyltransferase</keyword>
<protein>
    <submittedName>
        <fullName evidence="2">1-acyl-sn-glycerol-3-phosphate acyltransferase</fullName>
    </submittedName>
</protein>
<name>A0AAW9R014_9CHRO</name>
<dbReference type="SUPFAM" id="SSF69593">
    <property type="entry name" value="Glycerol-3-phosphate (1)-acyltransferase"/>
    <property type="match status" value="1"/>
</dbReference>
<feature type="domain" description="Phospholipid/glycerol acyltransferase" evidence="1">
    <location>
        <begin position="61"/>
        <end position="184"/>
    </location>
</feature>
<gene>
    <name evidence="2" type="ORF">V0288_17950</name>
</gene>
<dbReference type="SMART" id="SM00563">
    <property type="entry name" value="PlsC"/>
    <property type="match status" value="1"/>
</dbReference>
<dbReference type="Pfam" id="PF01553">
    <property type="entry name" value="Acyltransferase"/>
    <property type="match status" value="1"/>
</dbReference>
<reference evidence="2 3" key="1">
    <citation type="submission" date="2024-01" db="EMBL/GenBank/DDBJ databases">
        <title>Genomic insights into the taxonomy and metabolism of the cyanobacterium Pannus brasiliensis CCIBt3594.</title>
        <authorList>
            <person name="Machado M."/>
            <person name="Botero N.B."/>
            <person name="Andreote A.P.D."/>
            <person name="Feitosa A.M.T."/>
            <person name="Popin R."/>
            <person name="Sivonen K."/>
            <person name="Fiore M.F."/>
        </authorList>
    </citation>
    <scope>NUCLEOTIDE SEQUENCE [LARGE SCALE GENOMIC DNA]</scope>
    <source>
        <strain evidence="2 3">CCIBt3594</strain>
    </source>
</reference>
<dbReference type="Proteomes" id="UP001328733">
    <property type="component" value="Unassembled WGS sequence"/>
</dbReference>
<dbReference type="AlphaFoldDB" id="A0AAW9R014"/>
<dbReference type="EMBL" id="JBAFSM010000039">
    <property type="protein sequence ID" value="MEG3439014.1"/>
    <property type="molecule type" value="Genomic_DNA"/>
</dbReference>
<dbReference type="GO" id="GO:0008654">
    <property type="term" value="P:phospholipid biosynthetic process"/>
    <property type="evidence" value="ECO:0007669"/>
    <property type="project" value="TreeGrafter"/>
</dbReference>
<organism evidence="2 3">
    <name type="scientific">Pannus brasiliensis CCIBt3594</name>
    <dbReference type="NCBI Taxonomy" id="1427578"/>
    <lineage>
        <taxon>Bacteria</taxon>
        <taxon>Bacillati</taxon>
        <taxon>Cyanobacteriota</taxon>
        <taxon>Cyanophyceae</taxon>
        <taxon>Oscillatoriophycideae</taxon>
        <taxon>Chroococcales</taxon>
        <taxon>Microcystaceae</taxon>
        <taxon>Pannus</taxon>
    </lineage>
</organism>
<dbReference type="InterPro" id="IPR002123">
    <property type="entry name" value="Plipid/glycerol_acylTrfase"/>
</dbReference>
<evidence type="ECO:0000313" key="2">
    <source>
        <dbReference type="EMBL" id="MEG3439014.1"/>
    </source>
</evidence>
<comment type="caution">
    <text evidence="2">The sequence shown here is derived from an EMBL/GenBank/DDBJ whole genome shotgun (WGS) entry which is preliminary data.</text>
</comment>
<dbReference type="PANTHER" id="PTHR31605:SF0">
    <property type="entry name" value="GLYCEROL-3-PHOSPHATE O-ACYLTRANSFERASE 1"/>
    <property type="match status" value="1"/>
</dbReference>
<dbReference type="GO" id="GO:0016287">
    <property type="term" value="F:glycerone-phosphate O-acyltransferase activity"/>
    <property type="evidence" value="ECO:0007669"/>
    <property type="project" value="TreeGrafter"/>
</dbReference>
<evidence type="ECO:0000259" key="1">
    <source>
        <dbReference type="SMART" id="SM00563"/>
    </source>
</evidence>
<sequence>MSLSPLIDEPPILKNSDSIDSRIDPWLARLLYPLGSYFVLPNYFDRLTVTGRENIPLNGPVIVAPTHRSRWDALILPFSIGRLISGRDLRFMVSANEMKGLQGWFIRRLGGFPVNTDRPGIGSVLHSVELLLEGEMVAIFPEGGIFRDNEVHRLKPGVARIALEVEEAKPRSGIKILPVSIRYSQPYPRWKSHVTVNIGEAIEVADYHQGSIKRATIRLTEEISARLKALHESL</sequence>